<evidence type="ECO:0008006" key="4">
    <source>
        <dbReference type="Google" id="ProtNLM"/>
    </source>
</evidence>
<dbReference type="EMBL" id="PQIB02000002">
    <property type="protein sequence ID" value="RLN33818.1"/>
    <property type="molecule type" value="Genomic_DNA"/>
</dbReference>
<dbReference type="PANTHER" id="PTHR33170:SF51">
    <property type="entry name" value="CCHC-TYPE DOMAIN-CONTAINING PROTEIN"/>
    <property type="match status" value="1"/>
</dbReference>
<gene>
    <name evidence="2" type="ORF">C2845_PM03G18580</name>
</gene>
<dbReference type="AlphaFoldDB" id="A0A3L6T8M4"/>
<evidence type="ECO:0000313" key="3">
    <source>
        <dbReference type="Proteomes" id="UP000275267"/>
    </source>
</evidence>
<dbReference type="OrthoDB" id="721462at2759"/>
<comment type="caution">
    <text evidence="2">The sequence shown here is derived from an EMBL/GenBank/DDBJ whole genome shotgun (WGS) entry which is preliminary data.</text>
</comment>
<dbReference type="Proteomes" id="UP000275267">
    <property type="component" value="Unassembled WGS sequence"/>
</dbReference>
<proteinExistence type="predicted"/>
<feature type="region of interest" description="Disordered" evidence="1">
    <location>
        <begin position="151"/>
        <end position="196"/>
    </location>
</feature>
<reference evidence="3" key="1">
    <citation type="journal article" date="2019" name="Nat. Commun.">
        <title>The genome of broomcorn millet.</title>
        <authorList>
            <person name="Zou C."/>
            <person name="Miki D."/>
            <person name="Li D."/>
            <person name="Tang Q."/>
            <person name="Xiao L."/>
            <person name="Rajput S."/>
            <person name="Deng P."/>
            <person name="Jia W."/>
            <person name="Huang R."/>
            <person name="Zhang M."/>
            <person name="Sun Y."/>
            <person name="Hu J."/>
            <person name="Fu X."/>
            <person name="Schnable P.S."/>
            <person name="Li F."/>
            <person name="Zhang H."/>
            <person name="Feng B."/>
            <person name="Zhu X."/>
            <person name="Liu R."/>
            <person name="Schnable J.C."/>
            <person name="Zhu J.-K."/>
            <person name="Zhang H."/>
        </authorList>
    </citation>
    <scope>NUCLEOTIDE SEQUENCE [LARGE SCALE GENOMIC DNA]</scope>
</reference>
<dbReference type="STRING" id="4540.A0A3L6T8M4"/>
<evidence type="ECO:0000256" key="1">
    <source>
        <dbReference type="SAM" id="MobiDB-lite"/>
    </source>
</evidence>
<keyword evidence="3" id="KW-1185">Reference proteome</keyword>
<accession>A0A3L6T8M4</accession>
<name>A0A3L6T8M4_PANMI</name>
<dbReference type="PANTHER" id="PTHR33170">
    <property type="entry name" value="DUF4283 DOMAIN-CONTAINING PROTEIN-RELATED"/>
    <property type="match status" value="1"/>
</dbReference>
<feature type="compositionally biased region" description="Basic and acidic residues" evidence="1">
    <location>
        <begin position="171"/>
        <end position="180"/>
    </location>
</feature>
<evidence type="ECO:0000313" key="2">
    <source>
        <dbReference type="EMBL" id="RLN33818.1"/>
    </source>
</evidence>
<protein>
    <recommendedName>
        <fullName evidence="4">DUF4283 domain-containing protein</fullName>
    </recommendedName>
</protein>
<sequence length="208" mass="23786">MFKGDFKWEIKKMQAENEFMITFPSENIGEQLSRFKSFDFQTAAIKATMIPSDLSLGADGNIDVVWVKAFNFPPKARTVEVVMEVAYIVGDHEEVDLSTLNKSGAVRIKLACRDYREIKGETQVFFNGESHRIRWVVEASESSNIKNVSHNKFDRRKNKEGEEDKEEERDDSSFDHDLGYDKQAGGSTTSQLEKNALKLAQTKSRKYL</sequence>
<organism evidence="2 3">
    <name type="scientific">Panicum miliaceum</name>
    <name type="common">Proso millet</name>
    <name type="synonym">Broomcorn millet</name>
    <dbReference type="NCBI Taxonomy" id="4540"/>
    <lineage>
        <taxon>Eukaryota</taxon>
        <taxon>Viridiplantae</taxon>
        <taxon>Streptophyta</taxon>
        <taxon>Embryophyta</taxon>
        <taxon>Tracheophyta</taxon>
        <taxon>Spermatophyta</taxon>
        <taxon>Magnoliopsida</taxon>
        <taxon>Liliopsida</taxon>
        <taxon>Poales</taxon>
        <taxon>Poaceae</taxon>
        <taxon>PACMAD clade</taxon>
        <taxon>Panicoideae</taxon>
        <taxon>Panicodae</taxon>
        <taxon>Paniceae</taxon>
        <taxon>Panicinae</taxon>
        <taxon>Panicum</taxon>
        <taxon>Panicum sect. Panicum</taxon>
    </lineage>
</organism>